<evidence type="ECO:0000256" key="1">
    <source>
        <dbReference type="SAM" id="SignalP"/>
    </source>
</evidence>
<comment type="caution">
    <text evidence="2">The sequence shown here is derived from an EMBL/GenBank/DDBJ whole genome shotgun (WGS) entry which is preliminary data.</text>
</comment>
<proteinExistence type="predicted"/>
<keyword evidence="1" id="KW-0732">Signal</keyword>
<accession>W7Y7C8</accession>
<name>W7Y7C8_9BACT</name>
<evidence type="ECO:0000313" key="3">
    <source>
        <dbReference type="Proteomes" id="UP000019402"/>
    </source>
</evidence>
<dbReference type="EMBL" id="BAMD01000039">
    <property type="protein sequence ID" value="GAF04162.1"/>
    <property type="molecule type" value="Genomic_DNA"/>
</dbReference>
<dbReference type="STRING" id="869213.GCA_000517085_01629"/>
<gene>
    <name evidence="2" type="ORF">JCM21142_72859</name>
</gene>
<dbReference type="AlphaFoldDB" id="W7Y7C8"/>
<dbReference type="Gene3D" id="2.40.160.50">
    <property type="entry name" value="membrane protein fhac: a member of the omp85/tpsb transporter family"/>
    <property type="match status" value="1"/>
</dbReference>
<evidence type="ECO:0000313" key="2">
    <source>
        <dbReference type="EMBL" id="GAF04162.1"/>
    </source>
</evidence>
<sequence>MFSLGKFSVVICFLACWSICLHSTIAQSSTDSLTNAGLVKNFMLTPYIAPSYSPELELMMTAGALISFKVQADNPILGRSSIPFSLGYSTNNSISFSCFPYLYGKDDKYRILGRFYYRDMPDNYWGVGYEAGNRSSSSNQTTNYHRQWWSFEGQVVKKITNSLFLGLSYDVNNTSATLLNDFMTQEVYVNQYGTDISNVGLGFVIEYDSRDNVQNAHDGSLFSIAFSEYNKIINLSGHQFTKLTIDARKYFSLAYRKTLAMQAKSIYADGSVPWTELPYLGTMFDLRGYQMGRFRDKSMFFGIMEYRHMFSRRTSNRQGNYNSSWGFVSWVGIGSVAPSYSYMNQWLTNFGVGVRYEIQPRLNVRMDYGFGKDNRGLYLSISEAF</sequence>
<protein>
    <submittedName>
        <fullName evidence="2">Outer membrane protein/protective antigen OMA87</fullName>
    </submittedName>
</protein>
<feature type="chain" id="PRO_5004904168" evidence="1">
    <location>
        <begin position="29"/>
        <end position="385"/>
    </location>
</feature>
<keyword evidence="3" id="KW-1185">Reference proteome</keyword>
<dbReference type="Proteomes" id="UP000019402">
    <property type="component" value="Unassembled WGS sequence"/>
</dbReference>
<organism evidence="2 3">
    <name type="scientific">Saccharicrinis fermentans DSM 9555 = JCM 21142</name>
    <dbReference type="NCBI Taxonomy" id="869213"/>
    <lineage>
        <taxon>Bacteria</taxon>
        <taxon>Pseudomonadati</taxon>
        <taxon>Bacteroidota</taxon>
        <taxon>Bacteroidia</taxon>
        <taxon>Marinilabiliales</taxon>
        <taxon>Marinilabiliaceae</taxon>
        <taxon>Saccharicrinis</taxon>
    </lineage>
</organism>
<dbReference type="eggNOG" id="COG4775">
    <property type="taxonomic scope" value="Bacteria"/>
</dbReference>
<reference evidence="2 3" key="1">
    <citation type="journal article" date="2014" name="Genome Announc.">
        <title>Draft Genome Sequence of Cytophaga fermentans JCM 21142T, a Facultative Anaerobe Isolated from Marine Mud.</title>
        <authorList>
            <person name="Starns D."/>
            <person name="Oshima K."/>
            <person name="Suda W."/>
            <person name="Iino T."/>
            <person name="Yuki M."/>
            <person name="Inoue J."/>
            <person name="Kitamura K."/>
            <person name="Iida T."/>
            <person name="Darby A."/>
            <person name="Hattori M."/>
            <person name="Ohkuma M."/>
        </authorList>
    </citation>
    <scope>NUCLEOTIDE SEQUENCE [LARGE SCALE GENOMIC DNA]</scope>
    <source>
        <strain evidence="2 3">JCM 21142</strain>
    </source>
</reference>
<feature type="signal peptide" evidence="1">
    <location>
        <begin position="1"/>
        <end position="28"/>
    </location>
</feature>